<evidence type="ECO:0000313" key="1">
    <source>
        <dbReference type="EMBL" id="SOH06201.1"/>
    </source>
</evidence>
<evidence type="ECO:0000313" key="2">
    <source>
        <dbReference type="Proteomes" id="UP000221734"/>
    </source>
</evidence>
<protein>
    <submittedName>
        <fullName evidence="1">Uncharacterized protein</fullName>
    </submittedName>
</protein>
<reference evidence="2" key="1">
    <citation type="submission" date="2017-10" db="EMBL/GenBank/DDBJ databases">
        <authorList>
            <person name="Frank J."/>
        </authorList>
    </citation>
    <scope>NUCLEOTIDE SEQUENCE [LARGE SCALE GENOMIC DNA]</scope>
</reference>
<dbReference type="RefSeq" id="WP_099326675.1">
    <property type="nucleotide sequence ID" value="NZ_LT934425.1"/>
</dbReference>
<dbReference type="EMBL" id="LT934425">
    <property type="protein sequence ID" value="SOH06201.1"/>
    <property type="molecule type" value="Genomic_DNA"/>
</dbReference>
<accession>A0A2C9CKL4</accession>
<dbReference type="AlphaFoldDB" id="A0A2C9CKL4"/>
<dbReference type="OrthoDB" id="3313948at2"/>
<gene>
    <name evidence="1" type="ORF">KSMBR1_3728</name>
</gene>
<keyword evidence="2" id="KW-1185">Reference proteome</keyword>
<organism evidence="1 2">
    <name type="scientific">Kuenenia stuttgartiensis</name>
    <dbReference type="NCBI Taxonomy" id="174633"/>
    <lineage>
        <taxon>Bacteria</taxon>
        <taxon>Pseudomonadati</taxon>
        <taxon>Planctomycetota</taxon>
        <taxon>Candidatus Brocadiia</taxon>
        <taxon>Candidatus Brocadiales</taxon>
        <taxon>Candidatus Brocadiaceae</taxon>
        <taxon>Candidatus Kuenenia</taxon>
    </lineage>
</organism>
<proteinExistence type="predicted"/>
<name>A0A2C9CKL4_KUEST</name>
<dbReference type="Proteomes" id="UP000221734">
    <property type="component" value="Chromosome Kuenenia_stuttgartiensis_MBR1"/>
</dbReference>
<dbReference type="KEGG" id="kst:KSMBR1_3728"/>
<sequence length="443" mass="51044">MEFKQKIVTAGSKKRDYSRLINAIWMPLQEDYKEIIEDYLFISRKRSKSKFSIYKLQLSILGDLLQHTKAIDAMKIMLEKLAADSSLHKEDREKQIRTYQNQIGAVLLVNQSLKTIIDGIAWRCLNYNRVILSALSNKEDSGPVRLDEGLITELSVFSKEILHEKKRAIINDISNFLRTGDITTIDDNGDIELIEVKSSKKRGRRITRQKERLQEVVEFFNTGITKYEGTKLTILPCDVPLKNYLAIAKNIIAKARKTCCSSELIGNYMILECVDFEKLDDMDKVIEYFDSRHESVKNRWEQNNDVVFSFNSLDRRGFSANLAPFSVFPLSIEDITALMIGRIYLTYTINLTEILKIFEKDGWVIVDTCLRAKAEQLSTETPFAKIKKGNFNVEVPFADVARVIYEMLSLKVLIDTYNAQYNKGHQESISSLTNYTKESSLWD</sequence>